<dbReference type="Proteomes" id="UP001151760">
    <property type="component" value="Unassembled WGS sequence"/>
</dbReference>
<comment type="caution">
    <text evidence="1">The sequence shown here is derived from an EMBL/GenBank/DDBJ whole genome shotgun (WGS) entry which is preliminary data.</text>
</comment>
<reference evidence="1" key="1">
    <citation type="journal article" date="2022" name="Int. J. Mol. Sci.">
        <title>Draft Genome of Tanacetum Coccineum: Genomic Comparison of Closely Related Tanacetum-Family Plants.</title>
        <authorList>
            <person name="Yamashiro T."/>
            <person name="Shiraishi A."/>
            <person name="Nakayama K."/>
            <person name="Satake H."/>
        </authorList>
    </citation>
    <scope>NUCLEOTIDE SEQUENCE</scope>
</reference>
<name>A0ABQ4YBU9_9ASTR</name>
<evidence type="ECO:0000313" key="2">
    <source>
        <dbReference type="Proteomes" id="UP001151760"/>
    </source>
</evidence>
<evidence type="ECO:0000313" key="1">
    <source>
        <dbReference type="EMBL" id="GJS75204.1"/>
    </source>
</evidence>
<proteinExistence type="predicted"/>
<accession>A0ABQ4YBU9</accession>
<dbReference type="EMBL" id="BQNB010010287">
    <property type="protein sequence ID" value="GJS75204.1"/>
    <property type="molecule type" value="Genomic_DNA"/>
</dbReference>
<protein>
    <submittedName>
        <fullName evidence="1">Uncharacterized protein</fullName>
    </submittedName>
</protein>
<gene>
    <name evidence="1" type="ORF">Tco_0725085</name>
</gene>
<organism evidence="1 2">
    <name type="scientific">Tanacetum coccineum</name>
    <dbReference type="NCBI Taxonomy" id="301880"/>
    <lineage>
        <taxon>Eukaryota</taxon>
        <taxon>Viridiplantae</taxon>
        <taxon>Streptophyta</taxon>
        <taxon>Embryophyta</taxon>
        <taxon>Tracheophyta</taxon>
        <taxon>Spermatophyta</taxon>
        <taxon>Magnoliopsida</taxon>
        <taxon>eudicotyledons</taxon>
        <taxon>Gunneridae</taxon>
        <taxon>Pentapetalae</taxon>
        <taxon>asterids</taxon>
        <taxon>campanulids</taxon>
        <taxon>Asterales</taxon>
        <taxon>Asteraceae</taxon>
        <taxon>Asteroideae</taxon>
        <taxon>Anthemideae</taxon>
        <taxon>Anthemidinae</taxon>
        <taxon>Tanacetum</taxon>
    </lineage>
</organism>
<sequence>MWCKLGNLEGKESVLCYLAGVDENKEDSILREDRLQTLISCGNVVLETLARNALKSLQLDGLLNSIEIKSLGGKLCSCWSGFKLAWNTFLITIMWKGLKFLLGLIQHRWSMGLLAHRTPPTRRTKQMEVSQERRRKSNTARLVSDYIDEVKLLYKVIWGIMPMK</sequence>
<keyword evidence="2" id="KW-1185">Reference proteome</keyword>
<reference evidence="1" key="2">
    <citation type="submission" date="2022-01" db="EMBL/GenBank/DDBJ databases">
        <authorList>
            <person name="Yamashiro T."/>
            <person name="Shiraishi A."/>
            <person name="Satake H."/>
            <person name="Nakayama K."/>
        </authorList>
    </citation>
    <scope>NUCLEOTIDE SEQUENCE</scope>
</reference>